<reference evidence="6 7" key="1">
    <citation type="submission" date="2023-11" db="EMBL/GenBank/DDBJ databases">
        <title>Halocaridina rubra genome assembly.</title>
        <authorList>
            <person name="Smith C."/>
        </authorList>
    </citation>
    <scope>NUCLEOTIDE SEQUENCE [LARGE SCALE GENOMIC DNA]</scope>
    <source>
        <strain evidence="6">EP-1</strain>
        <tissue evidence="6">Whole</tissue>
    </source>
</reference>
<feature type="domain" description="Neuron navigator 1-like ubiquitin-like" evidence="4">
    <location>
        <begin position="79"/>
        <end position="168"/>
    </location>
</feature>
<comment type="similarity">
    <text evidence="1">Belongs to the Nav/unc-53 family.</text>
</comment>
<keyword evidence="2" id="KW-0175">Coiled coil</keyword>
<dbReference type="GO" id="GO:0016887">
    <property type="term" value="F:ATP hydrolysis activity"/>
    <property type="evidence" value="ECO:0007669"/>
    <property type="project" value="InterPro"/>
</dbReference>
<dbReference type="AlphaFoldDB" id="A0AAN8WUQ5"/>
<sequence length="791" mass="85930">AEIAGLREENLRLLSIVRGQGGSSTADALLAPLSQTLTALTLSTGNITGNHLSLLSGRQVKVMVVENSNLTSSGSAANTDVNLSSLTHIGNINVESKTAWEEFDKLIANTLKDYGNRIDPVSALGLEGESILCYRVDDVVRSPDLSLPELLPYGYCVGCVDAIYVWLKNGKQKRDGDMIGDVSHASFNSVTPASSLKRLATQLTDHRRLVLAGPPACGKTFLAHTLAHFFVTNSGREFSDDAIKTFKVTGKNSLELCQMLSSMWPRSLALSSRSSSSVPSSISSSSASSVISNITSPEAETNPPLVIIIDDLHAAGGVVETLQRCLPTSVHVGPAVIATSCPTAALATRLHISCNFKWAALTTQQEPVRGLLGRILRRKVVSAEVAANTRLPDAHHLAEWLTRLWLHLNTLLSGHCSSHEVGVGPGLFMDCPMGQEETQAWFTEVWNTRIVPYVRDTVRNSSSPNTNILDTWSDPLNWVLATYPWPVNAACGPDQLSRLTASDISQQEGTLMIRGFTPHLTYVPLSVRQQVRKAEAIYTAPQILSVSSGNGVHGTGQTIFTSKDAKIGTIQPNPYTNNDSSDNMKATHNHSNKVQNIHDVHNPNGNTMPVNDTVQMEVHEVAMETETSGTACDEDEKITLVSSPDLISEINHIYKSSMSRNPANSIDGVRNSRPSSIALNEVYEEDEEEITVDLMESDHGVKSQNNNTEFQPCSNTKTRINVSEVNTDTDCKYEKIEELKNKNVLANNVINSNGLAAQCVKIVRESGSKIDLSRDISHELTTTFKPSETAM</sequence>
<dbReference type="InterPro" id="IPR039041">
    <property type="entry name" value="Nav/unc-53"/>
</dbReference>
<accession>A0AAN8WUQ5</accession>
<dbReference type="Pfam" id="PF00004">
    <property type="entry name" value="AAA"/>
    <property type="match status" value="1"/>
</dbReference>
<proteinExistence type="inferred from homology"/>
<evidence type="ECO:0000259" key="4">
    <source>
        <dbReference type="Pfam" id="PF23092"/>
    </source>
</evidence>
<dbReference type="InterPro" id="IPR003959">
    <property type="entry name" value="ATPase_AAA_core"/>
</dbReference>
<dbReference type="InterPro" id="IPR057568">
    <property type="entry name" value="CortBP2_NAV1-like_AAA_lid"/>
</dbReference>
<dbReference type="SUPFAM" id="SSF52540">
    <property type="entry name" value="P-loop containing nucleoside triphosphate hydrolases"/>
    <property type="match status" value="1"/>
</dbReference>
<dbReference type="PANTHER" id="PTHR12784">
    <property type="entry name" value="STEERIN"/>
    <property type="match status" value="1"/>
</dbReference>
<evidence type="ECO:0008006" key="8">
    <source>
        <dbReference type="Google" id="ProtNLM"/>
    </source>
</evidence>
<evidence type="ECO:0000313" key="6">
    <source>
        <dbReference type="EMBL" id="KAK7066620.1"/>
    </source>
</evidence>
<dbReference type="GO" id="GO:0005524">
    <property type="term" value="F:ATP binding"/>
    <property type="evidence" value="ECO:0007669"/>
    <property type="project" value="InterPro"/>
</dbReference>
<dbReference type="Pfam" id="PF23092">
    <property type="entry name" value="Ubiquitin_6"/>
    <property type="match status" value="1"/>
</dbReference>
<feature type="domain" description="CortBP2/NAV1-like AAA+ ATPase lid" evidence="5">
    <location>
        <begin position="384"/>
        <end position="487"/>
    </location>
</feature>
<evidence type="ECO:0000256" key="1">
    <source>
        <dbReference type="ARBA" id="ARBA00006255"/>
    </source>
</evidence>
<comment type="caution">
    <text evidence="6">The sequence shown here is derived from an EMBL/GenBank/DDBJ whole genome shotgun (WGS) entry which is preliminary data.</text>
</comment>
<name>A0AAN8WUQ5_HALRR</name>
<dbReference type="InterPro" id="IPR027417">
    <property type="entry name" value="P-loop_NTPase"/>
</dbReference>
<dbReference type="EMBL" id="JAXCGZ010019103">
    <property type="protein sequence ID" value="KAK7066620.1"/>
    <property type="molecule type" value="Genomic_DNA"/>
</dbReference>
<evidence type="ECO:0000313" key="7">
    <source>
        <dbReference type="Proteomes" id="UP001381693"/>
    </source>
</evidence>
<keyword evidence="7" id="KW-1185">Reference proteome</keyword>
<dbReference type="PANTHER" id="PTHR12784:SF28">
    <property type="entry name" value="PROTEIN SICKIE"/>
    <property type="match status" value="1"/>
</dbReference>
<organism evidence="6 7">
    <name type="scientific">Halocaridina rubra</name>
    <name type="common">Hawaiian red shrimp</name>
    <dbReference type="NCBI Taxonomy" id="373956"/>
    <lineage>
        <taxon>Eukaryota</taxon>
        <taxon>Metazoa</taxon>
        <taxon>Ecdysozoa</taxon>
        <taxon>Arthropoda</taxon>
        <taxon>Crustacea</taxon>
        <taxon>Multicrustacea</taxon>
        <taxon>Malacostraca</taxon>
        <taxon>Eumalacostraca</taxon>
        <taxon>Eucarida</taxon>
        <taxon>Decapoda</taxon>
        <taxon>Pleocyemata</taxon>
        <taxon>Caridea</taxon>
        <taxon>Atyoidea</taxon>
        <taxon>Atyidae</taxon>
        <taxon>Halocaridina</taxon>
    </lineage>
</organism>
<dbReference type="Pfam" id="PF25408">
    <property type="entry name" value="AAA_lid_NAV1"/>
    <property type="match status" value="1"/>
</dbReference>
<gene>
    <name evidence="6" type="ORF">SK128_014279</name>
</gene>
<evidence type="ECO:0000259" key="3">
    <source>
        <dbReference type="Pfam" id="PF00004"/>
    </source>
</evidence>
<protein>
    <recommendedName>
        <fullName evidence="8">AAA+ ATPase domain-containing protein</fullName>
    </recommendedName>
</protein>
<feature type="non-terminal residue" evidence="6">
    <location>
        <position position="1"/>
    </location>
</feature>
<evidence type="ECO:0000259" key="5">
    <source>
        <dbReference type="Pfam" id="PF25408"/>
    </source>
</evidence>
<dbReference type="InterPro" id="IPR057126">
    <property type="entry name" value="NAV1-like_ubiquitin-like"/>
</dbReference>
<dbReference type="GO" id="GO:0022008">
    <property type="term" value="P:neurogenesis"/>
    <property type="evidence" value="ECO:0007669"/>
    <property type="project" value="InterPro"/>
</dbReference>
<evidence type="ECO:0000256" key="2">
    <source>
        <dbReference type="ARBA" id="ARBA00023054"/>
    </source>
</evidence>
<dbReference type="Gene3D" id="3.40.50.300">
    <property type="entry name" value="P-loop containing nucleotide triphosphate hydrolases"/>
    <property type="match status" value="1"/>
</dbReference>
<feature type="domain" description="ATPase AAA-type core" evidence="3">
    <location>
        <begin position="210"/>
        <end position="317"/>
    </location>
</feature>
<dbReference type="Proteomes" id="UP001381693">
    <property type="component" value="Unassembled WGS sequence"/>
</dbReference>